<dbReference type="CDD" id="cd00093">
    <property type="entry name" value="HTH_XRE"/>
    <property type="match status" value="1"/>
</dbReference>
<keyword evidence="1" id="KW-0238">DNA-binding</keyword>
<dbReference type="PANTHER" id="PTHR46558">
    <property type="entry name" value="TRACRIPTIONAL REGULATORY PROTEIN-RELATED-RELATED"/>
    <property type="match status" value="1"/>
</dbReference>
<evidence type="ECO:0000256" key="1">
    <source>
        <dbReference type="ARBA" id="ARBA00023125"/>
    </source>
</evidence>
<evidence type="ECO:0000313" key="4">
    <source>
        <dbReference type="Proteomes" id="UP000184114"/>
    </source>
</evidence>
<dbReference type="Pfam" id="PF01381">
    <property type="entry name" value="HTH_3"/>
    <property type="match status" value="1"/>
</dbReference>
<gene>
    <name evidence="3" type="ORF">SAMN02745784_01965</name>
</gene>
<dbReference type="SMART" id="SM00530">
    <property type="entry name" value="HTH_XRE"/>
    <property type="match status" value="1"/>
</dbReference>
<dbReference type="STRING" id="1123404.SAMN02745784_01965"/>
<dbReference type="Proteomes" id="UP000184114">
    <property type="component" value="Unassembled WGS sequence"/>
</dbReference>
<dbReference type="AlphaFoldDB" id="A0A1M4WSL3"/>
<dbReference type="RefSeq" id="WP_072975915.1">
    <property type="nucleotide sequence ID" value="NZ_FQTY01000008.1"/>
</dbReference>
<dbReference type="InterPro" id="IPR010982">
    <property type="entry name" value="Lambda_DNA-bd_dom_sf"/>
</dbReference>
<dbReference type="EMBL" id="FQTY01000008">
    <property type="protein sequence ID" value="SHE84205.1"/>
    <property type="molecule type" value="Genomic_DNA"/>
</dbReference>
<dbReference type="Gene3D" id="1.10.260.40">
    <property type="entry name" value="lambda repressor-like DNA-binding domains"/>
    <property type="match status" value="1"/>
</dbReference>
<sequence length="136" mass="15568">MSISNRIKTLREEKDINQRDFADMIQINNSVLSRIESGERPVRDDEIVRIAEALGVSTDYLLGRTDIKNPEDKIKNLDKLAHKEINSVEDALEIIESQEGLMLKGEMLTDEDKLLLANALQLGMKYVLDKKQKEKK</sequence>
<evidence type="ECO:0000259" key="2">
    <source>
        <dbReference type="PROSITE" id="PS50943"/>
    </source>
</evidence>
<dbReference type="PANTHER" id="PTHR46558:SF11">
    <property type="entry name" value="HTH-TYPE TRANSCRIPTIONAL REGULATOR XRE"/>
    <property type="match status" value="1"/>
</dbReference>
<feature type="domain" description="HTH cro/C1-type" evidence="2">
    <location>
        <begin position="7"/>
        <end position="61"/>
    </location>
</feature>
<name>A0A1M4WSL3_9FIRM</name>
<keyword evidence="4" id="KW-1185">Reference proteome</keyword>
<organism evidence="3 4">
    <name type="scientific">Tissierella praeacuta DSM 18095</name>
    <dbReference type="NCBI Taxonomy" id="1123404"/>
    <lineage>
        <taxon>Bacteria</taxon>
        <taxon>Bacillati</taxon>
        <taxon>Bacillota</taxon>
        <taxon>Tissierellia</taxon>
        <taxon>Tissierellales</taxon>
        <taxon>Tissierellaceae</taxon>
        <taxon>Tissierella</taxon>
    </lineage>
</organism>
<dbReference type="SUPFAM" id="SSF47413">
    <property type="entry name" value="lambda repressor-like DNA-binding domains"/>
    <property type="match status" value="1"/>
</dbReference>
<dbReference type="PROSITE" id="PS50943">
    <property type="entry name" value="HTH_CROC1"/>
    <property type="match status" value="1"/>
</dbReference>
<accession>A0A1M4WSL3</accession>
<reference evidence="4" key="1">
    <citation type="submission" date="2016-11" db="EMBL/GenBank/DDBJ databases">
        <authorList>
            <person name="Varghese N."/>
            <person name="Submissions S."/>
        </authorList>
    </citation>
    <scope>NUCLEOTIDE SEQUENCE [LARGE SCALE GENOMIC DNA]</scope>
    <source>
        <strain evidence="4">DSM 18095</strain>
    </source>
</reference>
<dbReference type="InterPro" id="IPR001387">
    <property type="entry name" value="Cro/C1-type_HTH"/>
</dbReference>
<proteinExistence type="predicted"/>
<dbReference type="GeneID" id="90994512"/>
<dbReference type="GO" id="GO:0003677">
    <property type="term" value="F:DNA binding"/>
    <property type="evidence" value="ECO:0007669"/>
    <property type="project" value="UniProtKB-KW"/>
</dbReference>
<evidence type="ECO:0000313" key="3">
    <source>
        <dbReference type="EMBL" id="SHE84205.1"/>
    </source>
</evidence>
<protein>
    <submittedName>
        <fullName evidence="3">Helix-turn-helix domain-containing protein</fullName>
    </submittedName>
</protein>